<reference evidence="1" key="1">
    <citation type="journal article" date="2014" name="Front. Microbiol.">
        <title>High frequency of phylogenetically diverse reductive dehalogenase-homologous genes in deep subseafloor sedimentary metagenomes.</title>
        <authorList>
            <person name="Kawai M."/>
            <person name="Futagami T."/>
            <person name="Toyoda A."/>
            <person name="Takaki Y."/>
            <person name="Nishi S."/>
            <person name="Hori S."/>
            <person name="Arai W."/>
            <person name="Tsubouchi T."/>
            <person name="Morono Y."/>
            <person name="Uchiyama I."/>
            <person name="Ito T."/>
            <person name="Fujiyama A."/>
            <person name="Inagaki F."/>
            <person name="Takami H."/>
        </authorList>
    </citation>
    <scope>NUCLEOTIDE SEQUENCE</scope>
    <source>
        <strain evidence="1">Expedition CK06-06</strain>
    </source>
</reference>
<name>X1TEM0_9ZZZZ</name>
<proteinExistence type="predicted"/>
<dbReference type="AlphaFoldDB" id="X1TEM0"/>
<accession>X1TEM0</accession>
<evidence type="ECO:0000313" key="1">
    <source>
        <dbReference type="EMBL" id="GAJ03729.1"/>
    </source>
</evidence>
<protein>
    <submittedName>
        <fullName evidence="1">Uncharacterized protein</fullName>
    </submittedName>
</protein>
<gene>
    <name evidence="1" type="ORF">S12H4_48333</name>
</gene>
<dbReference type="EMBL" id="BARW01030194">
    <property type="protein sequence ID" value="GAJ03729.1"/>
    <property type="molecule type" value="Genomic_DNA"/>
</dbReference>
<comment type="caution">
    <text evidence="1">The sequence shown here is derived from an EMBL/GenBank/DDBJ whole genome shotgun (WGS) entry which is preliminary data.</text>
</comment>
<sequence>MAEIPIEIVCVGYHDITPIENAILFLNNLQKAFKYTLIRNKKSEDYEGETKYRYTTSEIYKLFDEIFIKDIQSYLIGVTKRLLDGHSLGNLFGATQLSKRKNLKKGITTLYEIKEIFGEIPIEIYLIFEFLSFSIRFLVGRGLIHDQTLRCVFDRKIEKNEILDGVKRGNFLRRML</sequence>
<organism evidence="1">
    <name type="scientific">marine sediment metagenome</name>
    <dbReference type="NCBI Taxonomy" id="412755"/>
    <lineage>
        <taxon>unclassified sequences</taxon>
        <taxon>metagenomes</taxon>
        <taxon>ecological metagenomes</taxon>
    </lineage>
</organism>